<comment type="caution">
    <text evidence="1">The sequence shown here is derived from an EMBL/GenBank/DDBJ whole genome shotgun (WGS) entry which is preliminary data.</text>
</comment>
<evidence type="ECO:0000313" key="1">
    <source>
        <dbReference type="EMBL" id="GJT30533.1"/>
    </source>
</evidence>
<reference evidence="1" key="1">
    <citation type="journal article" date="2022" name="Int. J. Mol. Sci.">
        <title>Draft Genome of Tanacetum Coccineum: Genomic Comparison of Closely Related Tanacetum-Family Plants.</title>
        <authorList>
            <person name="Yamashiro T."/>
            <person name="Shiraishi A."/>
            <person name="Nakayama K."/>
            <person name="Satake H."/>
        </authorList>
    </citation>
    <scope>NUCLEOTIDE SEQUENCE</scope>
</reference>
<gene>
    <name evidence="1" type="ORF">Tco_0910808</name>
</gene>
<organism evidence="1 2">
    <name type="scientific">Tanacetum coccineum</name>
    <dbReference type="NCBI Taxonomy" id="301880"/>
    <lineage>
        <taxon>Eukaryota</taxon>
        <taxon>Viridiplantae</taxon>
        <taxon>Streptophyta</taxon>
        <taxon>Embryophyta</taxon>
        <taxon>Tracheophyta</taxon>
        <taxon>Spermatophyta</taxon>
        <taxon>Magnoliopsida</taxon>
        <taxon>eudicotyledons</taxon>
        <taxon>Gunneridae</taxon>
        <taxon>Pentapetalae</taxon>
        <taxon>asterids</taxon>
        <taxon>campanulids</taxon>
        <taxon>Asterales</taxon>
        <taxon>Asteraceae</taxon>
        <taxon>Asteroideae</taxon>
        <taxon>Anthemideae</taxon>
        <taxon>Anthemidinae</taxon>
        <taxon>Tanacetum</taxon>
    </lineage>
</organism>
<sequence length="164" mass="18335">MQTETKLALEQTQYGVSYEVSSDAKVFTMTMEILPEPTTNKLCEDGSEITKDGKVIGNEIRKNGLYAMKLGNKSQDKLCVATLDDNSTLYHRRLVEESLNVTFDESPPPTKLSPLMDDYVGEEEAIENKVKVDSIIENESLEVDEYSASVRRFVADLLHVPPNG</sequence>
<evidence type="ECO:0000313" key="2">
    <source>
        <dbReference type="Proteomes" id="UP001151760"/>
    </source>
</evidence>
<dbReference type="Proteomes" id="UP001151760">
    <property type="component" value="Unassembled WGS sequence"/>
</dbReference>
<keyword evidence="2" id="KW-1185">Reference proteome</keyword>
<reference evidence="1" key="2">
    <citation type="submission" date="2022-01" db="EMBL/GenBank/DDBJ databases">
        <authorList>
            <person name="Yamashiro T."/>
            <person name="Shiraishi A."/>
            <person name="Satake H."/>
            <person name="Nakayama K."/>
        </authorList>
    </citation>
    <scope>NUCLEOTIDE SEQUENCE</scope>
</reference>
<proteinExistence type="predicted"/>
<protein>
    <submittedName>
        <fullName evidence="1">Uncharacterized protein</fullName>
    </submittedName>
</protein>
<name>A0ABQ5CUD3_9ASTR</name>
<dbReference type="EMBL" id="BQNB010014633">
    <property type="protein sequence ID" value="GJT30533.1"/>
    <property type="molecule type" value="Genomic_DNA"/>
</dbReference>
<accession>A0ABQ5CUD3</accession>